<reference evidence="2 3" key="1">
    <citation type="submission" date="2016-12" db="EMBL/GenBank/DDBJ databases">
        <title>The genomes of Aspergillus section Nigri reveals drivers in fungal speciation.</title>
        <authorList>
            <consortium name="DOE Joint Genome Institute"/>
            <person name="Vesth T.C."/>
            <person name="Nybo J."/>
            <person name="Theobald S."/>
            <person name="Brandl J."/>
            <person name="Frisvad J.C."/>
            <person name="Nielsen K.F."/>
            <person name="Lyhne E.K."/>
            <person name="Kogle M.E."/>
            <person name="Kuo A."/>
            <person name="Riley R."/>
            <person name="Clum A."/>
            <person name="Nolan M."/>
            <person name="Lipzen A."/>
            <person name="Salamov A."/>
            <person name="Henrissat B."/>
            <person name="Wiebenga A."/>
            <person name="De Vries R.P."/>
            <person name="Grigoriev I.V."/>
            <person name="Mortensen U.H."/>
            <person name="Andersen M.R."/>
            <person name="Baker S.E."/>
        </authorList>
    </citation>
    <scope>NUCLEOTIDE SEQUENCE [LARGE SCALE GENOMIC DNA]</scope>
    <source>
        <strain evidence="2 3">CBS 121591</strain>
    </source>
</reference>
<dbReference type="GeneID" id="37133053"/>
<evidence type="ECO:0000313" key="2">
    <source>
        <dbReference type="EMBL" id="PYH78060.1"/>
    </source>
</evidence>
<protein>
    <recommendedName>
        <fullName evidence="4">Extracellular membrane protein CFEM domain-containing protein</fullName>
    </recommendedName>
</protein>
<dbReference type="VEuPathDB" id="FungiDB:BO82DRAFT_167105"/>
<dbReference type="EMBL" id="KZ821733">
    <property type="protein sequence ID" value="PYH78060.1"/>
    <property type="molecule type" value="Genomic_DNA"/>
</dbReference>
<sequence length="98" mass="11248">MTVMTCKRLHRALLFITMPSSIALCADSGRREGESHCMCDDTVESEQQADSDCRLETRRFHATEMHRSRVQLHRNPHCNLREVWGLTFRGMCASLPSP</sequence>
<evidence type="ECO:0008006" key="4">
    <source>
        <dbReference type="Google" id="ProtNLM"/>
    </source>
</evidence>
<accession>A0A319C2K2</accession>
<evidence type="ECO:0000256" key="1">
    <source>
        <dbReference type="SAM" id="SignalP"/>
    </source>
</evidence>
<dbReference type="AlphaFoldDB" id="A0A319C2K2"/>
<name>A0A319C2K2_9EURO</name>
<proteinExistence type="predicted"/>
<dbReference type="Proteomes" id="UP000248340">
    <property type="component" value="Unassembled WGS sequence"/>
</dbReference>
<keyword evidence="1" id="KW-0732">Signal</keyword>
<organism evidence="2 3">
    <name type="scientific">Aspergillus uvarum CBS 121591</name>
    <dbReference type="NCBI Taxonomy" id="1448315"/>
    <lineage>
        <taxon>Eukaryota</taxon>
        <taxon>Fungi</taxon>
        <taxon>Dikarya</taxon>
        <taxon>Ascomycota</taxon>
        <taxon>Pezizomycotina</taxon>
        <taxon>Eurotiomycetes</taxon>
        <taxon>Eurotiomycetidae</taxon>
        <taxon>Eurotiales</taxon>
        <taxon>Aspergillaceae</taxon>
        <taxon>Aspergillus</taxon>
        <taxon>Aspergillus subgen. Circumdati</taxon>
    </lineage>
</organism>
<gene>
    <name evidence="2" type="ORF">BO82DRAFT_167105</name>
</gene>
<feature type="chain" id="PRO_5016311491" description="Extracellular membrane protein CFEM domain-containing protein" evidence="1">
    <location>
        <begin position="26"/>
        <end position="98"/>
    </location>
</feature>
<feature type="signal peptide" evidence="1">
    <location>
        <begin position="1"/>
        <end position="25"/>
    </location>
</feature>
<evidence type="ECO:0000313" key="3">
    <source>
        <dbReference type="Proteomes" id="UP000248340"/>
    </source>
</evidence>
<dbReference type="RefSeq" id="XP_025488260.1">
    <property type="nucleotide sequence ID" value="XM_025630312.1"/>
</dbReference>
<keyword evidence="3" id="KW-1185">Reference proteome</keyword>